<feature type="transmembrane region" description="Helical" evidence="7">
    <location>
        <begin position="12"/>
        <end position="32"/>
    </location>
</feature>
<feature type="transmembrane region" description="Helical" evidence="7">
    <location>
        <begin position="73"/>
        <end position="95"/>
    </location>
</feature>
<dbReference type="PROSITE" id="PS50928">
    <property type="entry name" value="ABC_TM1"/>
    <property type="match status" value="1"/>
</dbReference>
<evidence type="ECO:0000313" key="9">
    <source>
        <dbReference type="EMBL" id="QDU72032.1"/>
    </source>
</evidence>
<dbReference type="RefSeq" id="WP_145446215.1">
    <property type="nucleotide sequence ID" value="NZ_CP036280.1"/>
</dbReference>
<keyword evidence="3" id="KW-1003">Cell membrane</keyword>
<dbReference type="AlphaFoldDB" id="A0A518BYI9"/>
<comment type="subcellular location">
    <subcellularLocation>
        <location evidence="1 7">Cell membrane</location>
        <topology evidence="1 7">Multi-pass membrane protein</topology>
    </subcellularLocation>
</comment>
<feature type="transmembrane region" description="Helical" evidence="7">
    <location>
        <begin position="107"/>
        <end position="128"/>
    </location>
</feature>
<feature type="transmembrane region" description="Helical" evidence="7">
    <location>
        <begin position="155"/>
        <end position="178"/>
    </location>
</feature>
<dbReference type="Pfam" id="PF00528">
    <property type="entry name" value="BPD_transp_1"/>
    <property type="match status" value="1"/>
</dbReference>
<dbReference type="Gene3D" id="1.10.3720.10">
    <property type="entry name" value="MetI-like"/>
    <property type="match status" value="1"/>
</dbReference>
<evidence type="ECO:0000256" key="3">
    <source>
        <dbReference type="ARBA" id="ARBA00022475"/>
    </source>
</evidence>
<feature type="domain" description="ABC transmembrane type-1" evidence="8">
    <location>
        <begin position="69"/>
        <end position="284"/>
    </location>
</feature>
<feature type="transmembrane region" description="Helical" evidence="7">
    <location>
        <begin position="209"/>
        <end position="229"/>
    </location>
</feature>
<accession>A0A518BYI9</accession>
<keyword evidence="10" id="KW-1185">Reference proteome</keyword>
<dbReference type="PANTHER" id="PTHR43227:SF7">
    <property type="entry name" value="ARABINOOLIGOSACCHARIDES TRANSPORT SYSTEM PERMEASE PROTEIN ARAP"/>
    <property type="match status" value="1"/>
</dbReference>
<evidence type="ECO:0000256" key="6">
    <source>
        <dbReference type="ARBA" id="ARBA00023136"/>
    </source>
</evidence>
<evidence type="ECO:0000313" key="10">
    <source>
        <dbReference type="Proteomes" id="UP000320386"/>
    </source>
</evidence>
<evidence type="ECO:0000256" key="4">
    <source>
        <dbReference type="ARBA" id="ARBA00022692"/>
    </source>
</evidence>
<organism evidence="9 10">
    <name type="scientific">Mucisphaera calidilacus</name>
    <dbReference type="NCBI Taxonomy" id="2527982"/>
    <lineage>
        <taxon>Bacteria</taxon>
        <taxon>Pseudomonadati</taxon>
        <taxon>Planctomycetota</taxon>
        <taxon>Phycisphaerae</taxon>
        <taxon>Phycisphaerales</taxon>
        <taxon>Phycisphaeraceae</taxon>
        <taxon>Mucisphaera</taxon>
    </lineage>
</organism>
<dbReference type="CDD" id="cd06261">
    <property type="entry name" value="TM_PBP2"/>
    <property type="match status" value="1"/>
</dbReference>
<dbReference type="KEGG" id="mcad:Pan265_18920"/>
<reference evidence="9 10" key="1">
    <citation type="submission" date="2019-02" db="EMBL/GenBank/DDBJ databases">
        <title>Deep-cultivation of Planctomycetes and their phenomic and genomic characterization uncovers novel biology.</title>
        <authorList>
            <person name="Wiegand S."/>
            <person name="Jogler M."/>
            <person name="Boedeker C."/>
            <person name="Pinto D."/>
            <person name="Vollmers J."/>
            <person name="Rivas-Marin E."/>
            <person name="Kohn T."/>
            <person name="Peeters S.H."/>
            <person name="Heuer A."/>
            <person name="Rast P."/>
            <person name="Oberbeckmann S."/>
            <person name="Bunk B."/>
            <person name="Jeske O."/>
            <person name="Meyerdierks A."/>
            <person name="Storesund J.E."/>
            <person name="Kallscheuer N."/>
            <person name="Luecker S."/>
            <person name="Lage O.M."/>
            <person name="Pohl T."/>
            <person name="Merkel B.J."/>
            <person name="Hornburger P."/>
            <person name="Mueller R.-W."/>
            <person name="Bruemmer F."/>
            <person name="Labrenz M."/>
            <person name="Spormann A.M."/>
            <person name="Op den Camp H."/>
            <person name="Overmann J."/>
            <person name="Amann R."/>
            <person name="Jetten M.S.M."/>
            <person name="Mascher T."/>
            <person name="Medema M.H."/>
            <person name="Devos D.P."/>
            <person name="Kaster A.-K."/>
            <person name="Ovreas L."/>
            <person name="Rohde M."/>
            <person name="Galperin M.Y."/>
            <person name="Jogler C."/>
        </authorList>
    </citation>
    <scope>NUCLEOTIDE SEQUENCE [LARGE SCALE GENOMIC DNA]</scope>
    <source>
        <strain evidence="9 10">Pan265</strain>
    </source>
</reference>
<evidence type="ECO:0000259" key="8">
    <source>
        <dbReference type="PROSITE" id="PS50928"/>
    </source>
</evidence>
<dbReference type="GO" id="GO:0005886">
    <property type="term" value="C:plasma membrane"/>
    <property type="evidence" value="ECO:0007669"/>
    <property type="project" value="UniProtKB-SubCell"/>
</dbReference>
<dbReference type="SUPFAM" id="SSF161098">
    <property type="entry name" value="MetI-like"/>
    <property type="match status" value="1"/>
</dbReference>
<keyword evidence="4 7" id="KW-0812">Transmembrane</keyword>
<keyword evidence="2 7" id="KW-0813">Transport</keyword>
<feature type="transmembrane region" description="Helical" evidence="7">
    <location>
        <begin position="263"/>
        <end position="283"/>
    </location>
</feature>
<name>A0A518BYI9_9BACT</name>
<evidence type="ECO:0000256" key="2">
    <source>
        <dbReference type="ARBA" id="ARBA00022448"/>
    </source>
</evidence>
<protein>
    <submittedName>
        <fullName evidence="9">L-arabinose transport system permease protein AraP</fullName>
    </submittedName>
</protein>
<evidence type="ECO:0000256" key="7">
    <source>
        <dbReference type="RuleBase" id="RU363032"/>
    </source>
</evidence>
<dbReference type="InterPro" id="IPR000515">
    <property type="entry name" value="MetI-like"/>
</dbReference>
<proteinExistence type="inferred from homology"/>
<keyword evidence="6 7" id="KW-0472">Membrane</keyword>
<dbReference type="PANTHER" id="PTHR43227">
    <property type="entry name" value="BLL4140 PROTEIN"/>
    <property type="match status" value="1"/>
</dbReference>
<dbReference type="Proteomes" id="UP000320386">
    <property type="component" value="Chromosome"/>
</dbReference>
<dbReference type="InterPro" id="IPR050809">
    <property type="entry name" value="UgpAE/MalFG_permease"/>
</dbReference>
<comment type="similarity">
    <text evidence="7">Belongs to the binding-protein-dependent transport system permease family.</text>
</comment>
<dbReference type="GO" id="GO:0055085">
    <property type="term" value="P:transmembrane transport"/>
    <property type="evidence" value="ECO:0007669"/>
    <property type="project" value="InterPro"/>
</dbReference>
<keyword evidence="5 7" id="KW-1133">Transmembrane helix</keyword>
<evidence type="ECO:0000256" key="1">
    <source>
        <dbReference type="ARBA" id="ARBA00004651"/>
    </source>
</evidence>
<dbReference type="EMBL" id="CP036280">
    <property type="protein sequence ID" value="QDU72032.1"/>
    <property type="molecule type" value="Genomic_DNA"/>
</dbReference>
<gene>
    <name evidence="9" type="primary">araP_3</name>
    <name evidence="9" type="ORF">Pan265_18920</name>
</gene>
<dbReference type="InterPro" id="IPR035906">
    <property type="entry name" value="MetI-like_sf"/>
</dbReference>
<dbReference type="OrthoDB" id="9788108at2"/>
<evidence type="ECO:0000256" key="5">
    <source>
        <dbReference type="ARBA" id="ARBA00022989"/>
    </source>
</evidence>
<sequence length="294" mass="33154">MMIVNRRNWWAPYLFIAPFVTLFLIFMVYPLVQSIVLAAHQTYGPKTSAYVGLQNVYDLLSDPDFWLAMRNTFTFAAASLLVQLPCSLGLAMLLNRPDVIGRAFWRLIFFAPSLVGLAFMAIMFTLIFEKNTGLLNTILFSLFGFDREFPWLQEYVMLALVIASFWMYTGFNMVYFLAALQNVDKSLIEAAMVDGANPWQRFLNVTLPAIRPIATFVVLLSFIGSLQLFELPYLLLNNSAGPDKQGLTVVMYLYQRGFETGDLGYASAIGWALALILIAAAMFQNWFADRGGAE</sequence>